<dbReference type="EMBL" id="LKCM01000016">
    <property type="protein sequence ID" value="KPQ45222.1"/>
    <property type="molecule type" value="Genomic_DNA"/>
</dbReference>
<proteinExistence type="predicted"/>
<gene>
    <name evidence="1" type="ORF">MPEBLZ_00182</name>
</gene>
<evidence type="ECO:0000313" key="1">
    <source>
        <dbReference type="EMBL" id="KPQ45222.1"/>
    </source>
</evidence>
<accession>A0A0P8AE50</accession>
<evidence type="ECO:0000313" key="2">
    <source>
        <dbReference type="Proteomes" id="UP000050360"/>
    </source>
</evidence>
<sequence length="24" mass="2678">MFDRKALLERLSNAHGVSGYEGNI</sequence>
<dbReference type="AlphaFoldDB" id="A0A0P8AE50"/>
<protein>
    <submittedName>
        <fullName evidence="1">Uncharacterized protein</fullName>
    </submittedName>
</protein>
<dbReference type="Proteomes" id="UP000050360">
    <property type="component" value="Unassembled WGS sequence"/>
</dbReference>
<feature type="non-terminal residue" evidence="1">
    <location>
        <position position="24"/>
    </location>
</feature>
<organism evidence="1 2">
    <name type="scientific">Candidatus Methanoperedens nitratireducens</name>
    <dbReference type="NCBI Taxonomy" id="1392998"/>
    <lineage>
        <taxon>Archaea</taxon>
        <taxon>Methanobacteriati</taxon>
        <taxon>Methanobacteriota</taxon>
        <taxon>Stenosarchaea group</taxon>
        <taxon>Methanomicrobia</taxon>
        <taxon>Methanosarcinales</taxon>
        <taxon>ANME-2 cluster</taxon>
        <taxon>Candidatus Methanoperedentaceae</taxon>
        <taxon>Candidatus Methanoperedens</taxon>
    </lineage>
</organism>
<reference evidence="1 2" key="1">
    <citation type="submission" date="2015-09" db="EMBL/GenBank/DDBJ databases">
        <title>A metagenomics-based metabolic model of nitrate-dependent anaerobic oxidation of methane by Methanoperedens-like archaea.</title>
        <authorList>
            <person name="Arshad A."/>
            <person name="Speth D.R."/>
            <person name="De Graaf R.M."/>
            <person name="Op Den Camp H.J."/>
            <person name="Jetten M.S."/>
            <person name="Welte C.U."/>
        </authorList>
    </citation>
    <scope>NUCLEOTIDE SEQUENCE [LARGE SCALE GENOMIC DNA]</scope>
</reference>
<comment type="caution">
    <text evidence="1">The sequence shown here is derived from an EMBL/GenBank/DDBJ whole genome shotgun (WGS) entry which is preliminary data.</text>
</comment>
<name>A0A0P8AE50_9EURY</name>